<feature type="transmembrane region" description="Helical" evidence="12">
    <location>
        <begin position="183"/>
        <end position="204"/>
    </location>
</feature>
<dbReference type="EMBL" id="HBUF01408936">
    <property type="protein sequence ID" value="CAG6738662.1"/>
    <property type="molecule type" value="Transcribed_RNA"/>
</dbReference>
<evidence type="ECO:0000256" key="1">
    <source>
        <dbReference type="ARBA" id="ARBA00004610"/>
    </source>
</evidence>
<dbReference type="PANTHER" id="PTHR11893">
    <property type="entry name" value="INNEXIN"/>
    <property type="match status" value="1"/>
</dbReference>
<keyword evidence="7" id="KW-0965">Cell junction</keyword>
<dbReference type="GO" id="GO:0005921">
    <property type="term" value="C:gap junction"/>
    <property type="evidence" value="ECO:0007669"/>
    <property type="project" value="UniProtKB-SubCell"/>
</dbReference>
<dbReference type="EMBL" id="HBUF01574017">
    <property type="protein sequence ID" value="CAG6767654.1"/>
    <property type="molecule type" value="Transcribed_RNA"/>
</dbReference>
<keyword evidence="8 12" id="KW-1133">Transmembrane helix</keyword>
<evidence type="ECO:0000256" key="11">
    <source>
        <dbReference type="ARBA" id="ARBA00023303"/>
    </source>
</evidence>
<feature type="transmembrane region" description="Helical" evidence="12">
    <location>
        <begin position="278"/>
        <end position="299"/>
    </location>
</feature>
<evidence type="ECO:0000313" key="13">
    <source>
        <dbReference type="EMBL" id="CAG6738661.1"/>
    </source>
</evidence>
<evidence type="ECO:0000256" key="2">
    <source>
        <dbReference type="ARBA" id="ARBA00004651"/>
    </source>
</evidence>
<keyword evidence="5 12" id="KW-0812">Transmembrane</keyword>
<organism evidence="13">
    <name type="scientific">Cacopsylla melanoneura</name>
    <dbReference type="NCBI Taxonomy" id="428564"/>
    <lineage>
        <taxon>Eukaryota</taxon>
        <taxon>Metazoa</taxon>
        <taxon>Ecdysozoa</taxon>
        <taxon>Arthropoda</taxon>
        <taxon>Hexapoda</taxon>
        <taxon>Insecta</taxon>
        <taxon>Pterygota</taxon>
        <taxon>Neoptera</taxon>
        <taxon>Paraneoptera</taxon>
        <taxon>Hemiptera</taxon>
        <taxon>Sternorrhyncha</taxon>
        <taxon>Psylloidea</taxon>
        <taxon>Psyllidae</taxon>
        <taxon>Psyllinae</taxon>
        <taxon>Cacopsylla</taxon>
    </lineage>
</organism>
<dbReference type="EMBL" id="HBUF01574018">
    <property type="protein sequence ID" value="CAG6767655.1"/>
    <property type="molecule type" value="Transcribed_RNA"/>
</dbReference>
<dbReference type="PROSITE" id="PS51013">
    <property type="entry name" value="PANNEXIN"/>
    <property type="match status" value="1"/>
</dbReference>
<dbReference type="AlphaFoldDB" id="A0A8D8Z2A4"/>
<dbReference type="EMBL" id="HBUF01113694">
    <property type="protein sequence ID" value="CAG6640767.1"/>
    <property type="molecule type" value="Transcribed_RNA"/>
</dbReference>
<dbReference type="GO" id="GO:0005886">
    <property type="term" value="C:plasma membrane"/>
    <property type="evidence" value="ECO:0007669"/>
    <property type="project" value="UniProtKB-SubCell"/>
</dbReference>
<dbReference type="EMBL" id="HBUF01113693">
    <property type="protein sequence ID" value="CAG6640766.1"/>
    <property type="molecule type" value="Transcribed_RNA"/>
</dbReference>
<dbReference type="Pfam" id="PF00876">
    <property type="entry name" value="Innexin"/>
    <property type="match status" value="1"/>
</dbReference>
<accession>A0A8D8Z2A4</accession>
<dbReference type="EMBL" id="HBUF01282121">
    <property type="protein sequence ID" value="CAG6687569.1"/>
    <property type="molecule type" value="Transcribed_RNA"/>
</dbReference>
<dbReference type="EMBL" id="HBUF01282122">
    <property type="protein sequence ID" value="CAG6687570.1"/>
    <property type="molecule type" value="Transcribed_RNA"/>
</dbReference>
<proteinExistence type="inferred from homology"/>
<evidence type="ECO:0000256" key="3">
    <source>
        <dbReference type="ARBA" id="ARBA00022448"/>
    </source>
</evidence>
<evidence type="ECO:0000256" key="7">
    <source>
        <dbReference type="ARBA" id="ARBA00022949"/>
    </source>
</evidence>
<dbReference type="PANTHER" id="PTHR11893:SF41">
    <property type="entry name" value="INNEXIN INX2"/>
    <property type="match status" value="1"/>
</dbReference>
<dbReference type="GO" id="GO:0034220">
    <property type="term" value="P:monoatomic ion transmembrane transport"/>
    <property type="evidence" value="ECO:0007669"/>
    <property type="project" value="UniProtKB-KW"/>
</dbReference>
<feature type="transmembrane region" description="Helical" evidence="12">
    <location>
        <begin position="28"/>
        <end position="50"/>
    </location>
</feature>
<protein>
    <recommendedName>
        <fullName evidence="12">Innexin</fullName>
    </recommendedName>
</protein>
<reference evidence="13" key="1">
    <citation type="submission" date="2021-05" db="EMBL/GenBank/DDBJ databases">
        <authorList>
            <person name="Alioto T."/>
            <person name="Alioto T."/>
            <person name="Gomez Garrido J."/>
        </authorList>
    </citation>
    <scope>NUCLEOTIDE SEQUENCE</scope>
</reference>
<evidence type="ECO:0000256" key="10">
    <source>
        <dbReference type="ARBA" id="ARBA00023136"/>
    </source>
</evidence>
<evidence type="ECO:0000256" key="12">
    <source>
        <dbReference type="RuleBase" id="RU010713"/>
    </source>
</evidence>
<dbReference type="EMBL" id="HBUF01408935">
    <property type="protein sequence ID" value="CAG6738661.1"/>
    <property type="molecule type" value="Transcribed_RNA"/>
</dbReference>
<comment type="similarity">
    <text evidence="12">Belongs to the pannexin family.</text>
</comment>
<evidence type="ECO:0000256" key="8">
    <source>
        <dbReference type="ARBA" id="ARBA00022989"/>
    </source>
</evidence>
<dbReference type="InterPro" id="IPR000990">
    <property type="entry name" value="Innexin"/>
</dbReference>
<keyword evidence="9 12" id="KW-0406">Ion transport</keyword>
<keyword evidence="4" id="KW-1003">Cell membrane</keyword>
<dbReference type="GO" id="GO:0005243">
    <property type="term" value="F:gap junction channel activity"/>
    <property type="evidence" value="ECO:0007669"/>
    <property type="project" value="TreeGrafter"/>
</dbReference>
<comment type="subcellular location">
    <subcellularLocation>
        <location evidence="1">Cell junction</location>
        <location evidence="1">Gap junction</location>
    </subcellularLocation>
    <subcellularLocation>
        <location evidence="2 12">Cell membrane</location>
        <topology evidence="2 12">Multi-pass membrane protein</topology>
    </subcellularLocation>
</comment>
<evidence type="ECO:0000256" key="9">
    <source>
        <dbReference type="ARBA" id="ARBA00023065"/>
    </source>
</evidence>
<name>A0A8D8Z2A4_9HEMI</name>
<gene>
    <name evidence="12" type="primary">inx</name>
</gene>
<evidence type="ECO:0000256" key="5">
    <source>
        <dbReference type="ARBA" id="ARBA00022692"/>
    </source>
</evidence>
<evidence type="ECO:0000256" key="6">
    <source>
        <dbReference type="ARBA" id="ARBA00022868"/>
    </source>
</evidence>
<feature type="transmembrane region" description="Helical" evidence="12">
    <location>
        <begin position="115"/>
        <end position="137"/>
    </location>
</feature>
<dbReference type="GO" id="GO:0007602">
    <property type="term" value="P:phototransduction"/>
    <property type="evidence" value="ECO:0007669"/>
    <property type="project" value="TreeGrafter"/>
</dbReference>
<keyword evidence="10 12" id="KW-0472">Membrane</keyword>
<keyword evidence="11 12" id="KW-0407">Ion channel</keyword>
<keyword evidence="3 12" id="KW-0813">Transport</keyword>
<dbReference type="PRINTS" id="PR01262">
    <property type="entry name" value="INNEXIN"/>
</dbReference>
<sequence length="410" mass="47676">MEQLLKHLEKVKIFSYEKVRIDSHICELHYRLTTLILFTLTMIITITQLFGTPINCIQSSSGSSSKTHPIPEKVMNTFCFTQSTFTYINESRSPLTYPGIRISDGNTEYVRYHSYYQWVPILLFIQAMTLMTPHYLWKDKEGGLMGKLLKTNEHYMLNNSIGRIGQFSKVSSYIIKRHGSWDGYAYCYLINILCNTGAVFLNIYSTELLLGGYFKYLGNEFVNYLWNRDEHRVKPTNPLDISFPKMTKCTFHKYGPSGTIESVDAMCILPLNNFNEKIFIFLWFWYLILFCISICYSFVKINQGIVTMSKNMFLMRRSFSIQRGVKDEDMKVLLSRLDTSQWFVIDIIRINLSPLYYKNFIESLVEEVTNKKLDNKHSNNNNNIVIVADTSNMANGQIGNDHRGNTDPHS</sequence>
<keyword evidence="6" id="KW-0303">Gap junction</keyword>
<evidence type="ECO:0000256" key="4">
    <source>
        <dbReference type="ARBA" id="ARBA00022475"/>
    </source>
</evidence>
<comment type="function">
    <text evidence="12">Structural component of the gap junctions.</text>
</comment>